<reference evidence="1" key="1">
    <citation type="submission" date="2023-01" db="EMBL/GenBank/DDBJ databases">
        <title>The growth and conidiation of Purpureocillium lavendulum are regulated by nitrogen source and histone H3K14 acetylation.</title>
        <authorList>
            <person name="Tang P."/>
            <person name="Han J."/>
            <person name="Zhang C."/>
            <person name="Tang P."/>
            <person name="Qi F."/>
            <person name="Zhang K."/>
            <person name="Liang L."/>
        </authorList>
    </citation>
    <scope>NUCLEOTIDE SEQUENCE</scope>
    <source>
        <strain evidence="1">YMF1.00683</strain>
    </source>
</reference>
<dbReference type="EMBL" id="JAQHRD010000008">
    <property type="protein sequence ID" value="KAJ6438508.1"/>
    <property type="molecule type" value="Genomic_DNA"/>
</dbReference>
<sequence length="70" mass="7480">MALIFAIALREKSTVLFEDMGNASNVPSGFDPRAKRYSMGRNGNIQIMARSLSSGPGTPLPIKTAGYCDS</sequence>
<accession>A0AB34FGC7</accession>
<dbReference type="Proteomes" id="UP001163105">
    <property type="component" value="Unassembled WGS sequence"/>
</dbReference>
<evidence type="ECO:0000313" key="2">
    <source>
        <dbReference type="Proteomes" id="UP001163105"/>
    </source>
</evidence>
<keyword evidence="2" id="KW-1185">Reference proteome</keyword>
<gene>
    <name evidence="1" type="ORF">O9K51_09101</name>
</gene>
<dbReference type="AlphaFoldDB" id="A0AB34FGC7"/>
<evidence type="ECO:0000313" key="1">
    <source>
        <dbReference type="EMBL" id="KAJ6438508.1"/>
    </source>
</evidence>
<proteinExistence type="predicted"/>
<name>A0AB34FGC7_9HYPO</name>
<protein>
    <submittedName>
        <fullName evidence="1">Uncharacterized protein</fullName>
    </submittedName>
</protein>
<organism evidence="1 2">
    <name type="scientific">Purpureocillium lavendulum</name>
    <dbReference type="NCBI Taxonomy" id="1247861"/>
    <lineage>
        <taxon>Eukaryota</taxon>
        <taxon>Fungi</taxon>
        <taxon>Dikarya</taxon>
        <taxon>Ascomycota</taxon>
        <taxon>Pezizomycotina</taxon>
        <taxon>Sordariomycetes</taxon>
        <taxon>Hypocreomycetidae</taxon>
        <taxon>Hypocreales</taxon>
        <taxon>Ophiocordycipitaceae</taxon>
        <taxon>Purpureocillium</taxon>
    </lineage>
</organism>
<comment type="caution">
    <text evidence="1">The sequence shown here is derived from an EMBL/GenBank/DDBJ whole genome shotgun (WGS) entry which is preliminary data.</text>
</comment>